<proteinExistence type="predicted"/>
<keyword evidence="3" id="KW-1185">Reference proteome</keyword>
<feature type="transmembrane region" description="Helical" evidence="1">
    <location>
        <begin position="15"/>
        <end position="38"/>
    </location>
</feature>
<evidence type="ECO:0000313" key="3">
    <source>
        <dbReference type="Proteomes" id="UP001597480"/>
    </source>
</evidence>
<dbReference type="EMBL" id="JBHUMD010000004">
    <property type="protein sequence ID" value="MFD2600931.1"/>
    <property type="molecule type" value="Genomic_DNA"/>
</dbReference>
<keyword evidence="1" id="KW-1133">Transmembrane helix</keyword>
<protein>
    <recommendedName>
        <fullName evidence="4">PH domain-containing protein</fullName>
    </recommendedName>
</protein>
<keyword evidence="1" id="KW-0472">Membrane</keyword>
<reference evidence="3" key="1">
    <citation type="journal article" date="2019" name="Int. J. Syst. Evol. Microbiol.">
        <title>The Global Catalogue of Microorganisms (GCM) 10K type strain sequencing project: providing services to taxonomists for standard genome sequencing and annotation.</title>
        <authorList>
            <consortium name="The Broad Institute Genomics Platform"/>
            <consortium name="The Broad Institute Genome Sequencing Center for Infectious Disease"/>
            <person name="Wu L."/>
            <person name="Ma J."/>
        </authorList>
    </citation>
    <scope>NUCLEOTIDE SEQUENCE [LARGE SCALE GENOMIC DNA]</scope>
    <source>
        <strain evidence="3">KCTC 42107</strain>
    </source>
</reference>
<comment type="caution">
    <text evidence="2">The sequence shown here is derived from an EMBL/GenBank/DDBJ whole genome shotgun (WGS) entry which is preliminary data.</text>
</comment>
<organism evidence="2 3">
    <name type="scientific">Flavobacterium suzhouense</name>
    <dbReference type="NCBI Taxonomy" id="1529638"/>
    <lineage>
        <taxon>Bacteria</taxon>
        <taxon>Pseudomonadati</taxon>
        <taxon>Bacteroidota</taxon>
        <taxon>Flavobacteriia</taxon>
        <taxon>Flavobacteriales</taxon>
        <taxon>Flavobacteriaceae</taxon>
        <taxon>Flavobacterium</taxon>
    </lineage>
</organism>
<feature type="transmembrane region" description="Helical" evidence="1">
    <location>
        <begin position="50"/>
        <end position="68"/>
    </location>
</feature>
<gene>
    <name evidence="2" type="ORF">ACFSR3_02575</name>
</gene>
<dbReference type="RefSeq" id="WP_379819596.1">
    <property type="nucleotide sequence ID" value="NZ_JBHUMD010000004.1"/>
</dbReference>
<evidence type="ECO:0000256" key="1">
    <source>
        <dbReference type="SAM" id="Phobius"/>
    </source>
</evidence>
<evidence type="ECO:0000313" key="2">
    <source>
        <dbReference type="EMBL" id="MFD2600931.1"/>
    </source>
</evidence>
<sequence>MSRILFSETQYFRQWWLLGLVLGLNGFILFGLVSQVFLGQVFGDKPMSNTGLVFVAILQTAFTLFILLQRLSVKIDEEGIHVRFWPYHMQWKLYRWENISSCEVKKYNPVSEYGGWGLRAGAYNVSGNMGLLLTFNDGRFSQMIGTKKPEKIKLVLEKLGKI</sequence>
<evidence type="ECO:0008006" key="4">
    <source>
        <dbReference type="Google" id="ProtNLM"/>
    </source>
</evidence>
<keyword evidence="1" id="KW-0812">Transmembrane</keyword>
<accession>A0ABW5NPB7</accession>
<name>A0ABW5NPB7_9FLAO</name>
<dbReference type="Proteomes" id="UP001597480">
    <property type="component" value="Unassembled WGS sequence"/>
</dbReference>